<sequence>MTAGWPDDRPDAPPPPVPHLPRITVRVKACCGDRLVRERCRCAALRRQVRRAPIVHFTAGRAAA</sequence>
<accession>A0ABY7ZWG0</accession>
<dbReference type="RefSeq" id="WP_275034143.1">
    <property type="nucleotide sequence ID" value="NZ_CP118615.1"/>
</dbReference>
<dbReference type="Proteomes" id="UP001219605">
    <property type="component" value="Chromosome"/>
</dbReference>
<keyword evidence="2" id="KW-1185">Reference proteome</keyword>
<reference evidence="1 2" key="1">
    <citation type="submission" date="2023-02" db="EMBL/GenBank/DDBJ databases">
        <authorList>
            <person name="Mo P."/>
        </authorList>
    </citation>
    <scope>NUCLEOTIDE SEQUENCE [LARGE SCALE GENOMIC DNA]</scope>
    <source>
        <strain evidence="1 2">HUAS 3</strain>
    </source>
</reference>
<evidence type="ECO:0000313" key="1">
    <source>
        <dbReference type="EMBL" id="WDZ87223.1"/>
    </source>
</evidence>
<proteinExistence type="predicted"/>
<gene>
    <name evidence="1" type="ORF">PVK37_12845</name>
</gene>
<evidence type="ECO:0000313" key="2">
    <source>
        <dbReference type="Proteomes" id="UP001219605"/>
    </source>
</evidence>
<dbReference type="EMBL" id="CP118615">
    <property type="protein sequence ID" value="WDZ87223.1"/>
    <property type="molecule type" value="Genomic_DNA"/>
</dbReference>
<name>A0ABY7ZWG0_9ACTN</name>
<protein>
    <submittedName>
        <fullName evidence="1">Uncharacterized protein</fullName>
    </submittedName>
</protein>
<organism evidence="1 2">
    <name type="scientific">Micromonospora cathayae</name>
    <dbReference type="NCBI Taxonomy" id="3028804"/>
    <lineage>
        <taxon>Bacteria</taxon>
        <taxon>Bacillati</taxon>
        <taxon>Actinomycetota</taxon>
        <taxon>Actinomycetes</taxon>
        <taxon>Micromonosporales</taxon>
        <taxon>Micromonosporaceae</taxon>
        <taxon>Micromonospora</taxon>
    </lineage>
</organism>